<dbReference type="NCBIfam" id="TIGR01098">
    <property type="entry name" value="3A0109s03R"/>
    <property type="match status" value="1"/>
</dbReference>
<comment type="similarity">
    <text evidence="1">Belongs to the phosphate/phosphite/phosphonate binding protein family.</text>
</comment>
<dbReference type="AlphaFoldDB" id="A0A1W6ZZF2"/>
<dbReference type="GO" id="GO:0055085">
    <property type="term" value="P:transmembrane transport"/>
    <property type="evidence" value="ECO:0007669"/>
    <property type="project" value="InterPro"/>
</dbReference>
<dbReference type="Gene3D" id="1.20.58.90">
    <property type="match status" value="1"/>
</dbReference>
<keyword evidence="4" id="KW-1185">Reference proteome</keyword>
<dbReference type="InterPro" id="IPR017797">
    <property type="entry name" value="Phosphnate-bd"/>
</dbReference>
<name>A0A1W6ZZF2_9HYPH</name>
<proteinExistence type="inferred from homology"/>
<dbReference type="KEGG" id="psin:CAK95_27900"/>
<dbReference type="PANTHER" id="PTHR35841:SF1">
    <property type="entry name" value="PHOSPHONATES-BINDING PERIPLASMIC PROTEIN"/>
    <property type="match status" value="1"/>
</dbReference>
<dbReference type="InterPro" id="IPR005770">
    <property type="entry name" value="PhnD"/>
</dbReference>
<dbReference type="PANTHER" id="PTHR35841">
    <property type="entry name" value="PHOSPHONATES-BINDING PERIPLASMIC PROTEIN"/>
    <property type="match status" value="1"/>
</dbReference>
<dbReference type="STRING" id="1235591.CAK95_27900"/>
<sequence length="374" mass="40847">MSGFTAKLSARSALAAAALAMTVATGAAQELKELNFGIISTETSANLKKGWEPFLRAMEKGTGLKVNGFYASDYAGVIEAMRFGKVHIAWYGNKSAMEAVDRSSGEVFIQSVDSDGNPGYWSHLIVHKDSPIQTLDDALKCDKTLDFGNGDPNSTSGFLVPTTYVFASKGIEPKQCFKSVRNAAHEANAMAVANKQVSVATNNSENLRRLEVTAPAARKNIRVIWTSPLIASDPLVWRKDLSPDVKAKVYTWLASYGRVGTPEEIAEAKKVLAELQWAPFNPSSNRQLLPIRQLEASKSLLRVMSDDKLSEQEKKTKSAELKAEIAKLEQAQKQAESDSFTKRVSAFIEADKARDQAQIKKMISDFAATFASTN</sequence>
<dbReference type="GO" id="GO:0015716">
    <property type="term" value="P:organic phosphonate transport"/>
    <property type="evidence" value="ECO:0007669"/>
    <property type="project" value="InterPro"/>
</dbReference>
<accession>A0A1W6ZZF2</accession>
<dbReference type="OrthoDB" id="9802896at2"/>
<dbReference type="EMBL" id="CP021112">
    <property type="protein sequence ID" value="ARQ02511.1"/>
    <property type="molecule type" value="Genomic_DNA"/>
</dbReference>
<evidence type="ECO:0000256" key="2">
    <source>
        <dbReference type="ARBA" id="ARBA00022729"/>
    </source>
</evidence>
<dbReference type="Gene3D" id="3.40.190.10">
    <property type="entry name" value="Periplasmic binding protein-like II"/>
    <property type="match status" value="2"/>
</dbReference>
<dbReference type="NCBIfam" id="TIGR03431">
    <property type="entry name" value="PhnD"/>
    <property type="match status" value="1"/>
</dbReference>
<dbReference type="GO" id="GO:0043190">
    <property type="term" value="C:ATP-binding cassette (ABC) transporter complex"/>
    <property type="evidence" value="ECO:0007669"/>
    <property type="project" value="InterPro"/>
</dbReference>
<protein>
    <submittedName>
        <fullName evidence="3">Phosphonate ABC transporter substrate-binding protein</fullName>
    </submittedName>
</protein>
<dbReference type="Proteomes" id="UP000194137">
    <property type="component" value="Chromosome"/>
</dbReference>
<evidence type="ECO:0000313" key="4">
    <source>
        <dbReference type="Proteomes" id="UP000194137"/>
    </source>
</evidence>
<reference evidence="3 4" key="1">
    <citation type="submission" date="2017-05" db="EMBL/GenBank/DDBJ databases">
        <title>Full genome sequence of Pseudorhodoplanes sinuspersici.</title>
        <authorList>
            <person name="Dastgheib S.M.M."/>
            <person name="Shavandi M."/>
            <person name="Tirandaz H."/>
        </authorList>
    </citation>
    <scope>NUCLEOTIDE SEQUENCE [LARGE SCALE GENOMIC DNA]</scope>
    <source>
        <strain evidence="3 4">RIPI110</strain>
    </source>
</reference>
<gene>
    <name evidence="3" type="ORF">CAK95_27900</name>
</gene>
<organism evidence="3 4">
    <name type="scientific">Pseudorhodoplanes sinuspersici</name>
    <dbReference type="NCBI Taxonomy" id="1235591"/>
    <lineage>
        <taxon>Bacteria</taxon>
        <taxon>Pseudomonadati</taxon>
        <taxon>Pseudomonadota</taxon>
        <taxon>Alphaproteobacteria</taxon>
        <taxon>Hyphomicrobiales</taxon>
        <taxon>Pseudorhodoplanes</taxon>
    </lineage>
</organism>
<evidence type="ECO:0000313" key="3">
    <source>
        <dbReference type="EMBL" id="ARQ02511.1"/>
    </source>
</evidence>
<dbReference type="Pfam" id="PF12974">
    <property type="entry name" value="Phosphonate-bd"/>
    <property type="match status" value="1"/>
</dbReference>
<keyword evidence="2" id="KW-0732">Signal</keyword>
<dbReference type="SUPFAM" id="SSF53850">
    <property type="entry name" value="Periplasmic binding protein-like II"/>
    <property type="match status" value="1"/>
</dbReference>
<evidence type="ECO:0000256" key="1">
    <source>
        <dbReference type="ARBA" id="ARBA00007162"/>
    </source>
</evidence>